<keyword evidence="4" id="KW-1185">Reference proteome</keyword>
<dbReference type="Proteomes" id="UP000509750">
    <property type="component" value="Chromosome"/>
</dbReference>
<dbReference type="KEGG" id="halg:HUG10_18165"/>
<organism evidence="3 4">
    <name type="scientific">Halorarum halophilum</name>
    <dbReference type="NCBI Taxonomy" id="2743090"/>
    <lineage>
        <taxon>Archaea</taxon>
        <taxon>Methanobacteriati</taxon>
        <taxon>Methanobacteriota</taxon>
        <taxon>Stenosarchaea group</taxon>
        <taxon>Halobacteria</taxon>
        <taxon>Halobacteriales</taxon>
        <taxon>Haloferacaceae</taxon>
        <taxon>Halorarum</taxon>
    </lineage>
</organism>
<dbReference type="GO" id="GO:0016787">
    <property type="term" value="F:hydrolase activity"/>
    <property type="evidence" value="ECO:0007669"/>
    <property type="project" value="InterPro"/>
</dbReference>
<dbReference type="Gene3D" id="3.90.780.10">
    <property type="entry name" value="5'-Nucleotidase, C-terminal domain"/>
    <property type="match status" value="1"/>
</dbReference>
<accession>A0A7D5K9U3</accession>
<dbReference type="SUPFAM" id="SSF55816">
    <property type="entry name" value="5'-nucleotidase (syn. UDP-sugar hydrolase), C-terminal domain"/>
    <property type="match status" value="1"/>
</dbReference>
<evidence type="ECO:0000259" key="2">
    <source>
        <dbReference type="Pfam" id="PF02872"/>
    </source>
</evidence>
<dbReference type="Pfam" id="PF02872">
    <property type="entry name" value="5_nucleotid_C"/>
    <property type="match status" value="1"/>
</dbReference>
<dbReference type="EMBL" id="CP058529">
    <property type="protein sequence ID" value="QLG29339.1"/>
    <property type="molecule type" value="Genomic_DNA"/>
</dbReference>
<gene>
    <name evidence="3" type="ORF">HUG10_18165</name>
</gene>
<dbReference type="AlphaFoldDB" id="A0A7D5K9U3"/>
<dbReference type="RefSeq" id="WP_179170913.1">
    <property type="nucleotide sequence ID" value="NZ_CP058529.1"/>
</dbReference>
<dbReference type="GeneID" id="96090708"/>
<dbReference type="InterPro" id="IPR036907">
    <property type="entry name" value="5'-Nucleotdase_C_sf"/>
</dbReference>
<feature type="compositionally biased region" description="Gly residues" evidence="1">
    <location>
        <begin position="8"/>
        <end position="18"/>
    </location>
</feature>
<feature type="region of interest" description="Disordered" evidence="1">
    <location>
        <begin position="1"/>
        <end position="47"/>
    </location>
</feature>
<dbReference type="GO" id="GO:0009166">
    <property type="term" value="P:nucleotide catabolic process"/>
    <property type="evidence" value="ECO:0007669"/>
    <property type="project" value="InterPro"/>
</dbReference>
<reference evidence="3 4" key="1">
    <citation type="submission" date="2020-07" db="EMBL/GenBank/DDBJ databases">
        <title>Gai3-2, isolated from salt lake.</title>
        <authorList>
            <person name="Cui H."/>
            <person name="Shi X."/>
        </authorList>
    </citation>
    <scope>NUCLEOTIDE SEQUENCE [LARGE SCALE GENOMIC DNA]</scope>
    <source>
        <strain evidence="3 4">Gai3-2</strain>
    </source>
</reference>
<dbReference type="InterPro" id="IPR008334">
    <property type="entry name" value="5'-Nucleotdase_C"/>
</dbReference>
<feature type="region of interest" description="Disordered" evidence="1">
    <location>
        <begin position="129"/>
        <end position="158"/>
    </location>
</feature>
<sequence length="158" mass="16852">MLVPRAAPGGGDGPGGRRGVPVPRRRRRGRRPRGDGPGRPPGDLLGVVPFPSHLQTLEVRGEDLAAAVRAGREQFDDTHGRLFVSGAAVRWDDPNGTVAVDGEAVDPDRTYRVACTSYLPSVGLPPGFEQESVVEDRGPQHEHLLTHARDGEFGPAGE</sequence>
<feature type="compositionally biased region" description="Basic and acidic residues" evidence="1">
    <location>
        <begin position="134"/>
        <end position="152"/>
    </location>
</feature>
<evidence type="ECO:0000256" key="1">
    <source>
        <dbReference type="SAM" id="MobiDB-lite"/>
    </source>
</evidence>
<evidence type="ECO:0000313" key="3">
    <source>
        <dbReference type="EMBL" id="QLG29339.1"/>
    </source>
</evidence>
<evidence type="ECO:0000313" key="4">
    <source>
        <dbReference type="Proteomes" id="UP000509750"/>
    </source>
</evidence>
<dbReference type="OrthoDB" id="21342at2157"/>
<protein>
    <submittedName>
        <fullName evidence="3">5'-nucleotidase C-terminal domain-containing protein</fullName>
    </submittedName>
</protein>
<name>A0A7D5K9U3_9EURY</name>
<proteinExistence type="predicted"/>
<feature type="domain" description="5'-Nucleotidase C-terminal" evidence="2">
    <location>
        <begin position="42"/>
        <end position="119"/>
    </location>
</feature>